<sequence length="271" mass="29472">MRPVVSHTAKDKMDFSVSVSFFQDELASTIEHAVKAAVDTVLCQITKVVGGKFTEFQMEMAESAKENSALKLKLQRYMEAAERSVAKRDPPDVRQENSNTTGSGAGLSQSSPASLFGEPAIDPAAHGVLDPPPCCFQSKREHTVQAMRGRPEHASGAQLDLSKSTRDVLAGFQQCGHGEEDWEGDCGVTVRDPVELSHPGPKLLKERVSELESVLKDDEIEPIAVMQEEAAQSSWLSLDRTAQPHHSPSESADETGISFRAFIPSLQATEQ</sequence>
<feature type="region of interest" description="Disordered" evidence="1">
    <location>
        <begin position="231"/>
        <end position="258"/>
    </location>
</feature>
<feature type="region of interest" description="Disordered" evidence="1">
    <location>
        <begin position="81"/>
        <end position="116"/>
    </location>
</feature>
<evidence type="ECO:0000313" key="3">
    <source>
        <dbReference type="Proteomes" id="UP000289886"/>
    </source>
</evidence>
<proteinExistence type="predicted"/>
<evidence type="ECO:0000256" key="1">
    <source>
        <dbReference type="SAM" id="MobiDB-lite"/>
    </source>
</evidence>
<name>A0A444UZ86_ACIRT</name>
<comment type="caution">
    <text evidence="2">The sequence shown here is derived from an EMBL/GenBank/DDBJ whole genome shotgun (WGS) entry which is preliminary data.</text>
</comment>
<feature type="compositionally biased region" description="Basic and acidic residues" evidence="1">
    <location>
        <begin position="81"/>
        <end position="95"/>
    </location>
</feature>
<gene>
    <name evidence="2" type="ORF">EOD39_19021</name>
</gene>
<reference evidence="2 3" key="1">
    <citation type="submission" date="2019-01" db="EMBL/GenBank/DDBJ databases">
        <title>Draft Genome and Complete Hox-Cluster Characterization of the Sterlet Sturgeon (Acipenser ruthenus).</title>
        <authorList>
            <person name="Wei Q."/>
        </authorList>
    </citation>
    <scope>NUCLEOTIDE SEQUENCE [LARGE SCALE GENOMIC DNA]</scope>
    <source>
        <strain evidence="2">WHYD16114868_AA</strain>
        <tissue evidence="2">Blood</tissue>
    </source>
</reference>
<accession>A0A444UZ86</accession>
<protein>
    <submittedName>
        <fullName evidence="2">Uncharacterized protein</fullName>
    </submittedName>
</protein>
<dbReference type="Proteomes" id="UP000289886">
    <property type="component" value="Unassembled WGS sequence"/>
</dbReference>
<organism evidence="2 3">
    <name type="scientific">Acipenser ruthenus</name>
    <name type="common">Sterlet sturgeon</name>
    <dbReference type="NCBI Taxonomy" id="7906"/>
    <lineage>
        <taxon>Eukaryota</taxon>
        <taxon>Metazoa</taxon>
        <taxon>Chordata</taxon>
        <taxon>Craniata</taxon>
        <taxon>Vertebrata</taxon>
        <taxon>Euteleostomi</taxon>
        <taxon>Actinopterygii</taxon>
        <taxon>Chondrostei</taxon>
        <taxon>Acipenseriformes</taxon>
        <taxon>Acipenseridae</taxon>
        <taxon>Acipenser</taxon>
    </lineage>
</organism>
<evidence type="ECO:0000313" key="2">
    <source>
        <dbReference type="EMBL" id="RXM93487.1"/>
    </source>
</evidence>
<dbReference type="EMBL" id="SCEB01004534">
    <property type="protein sequence ID" value="RXM93487.1"/>
    <property type="molecule type" value="Genomic_DNA"/>
</dbReference>
<dbReference type="AlphaFoldDB" id="A0A444UZ86"/>
<feature type="compositionally biased region" description="Polar residues" evidence="1">
    <location>
        <begin position="96"/>
        <end position="113"/>
    </location>
</feature>
<keyword evidence="3" id="KW-1185">Reference proteome</keyword>